<reference evidence="3" key="1">
    <citation type="submission" date="2020-10" db="EMBL/GenBank/DDBJ databases">
        <authorList>
            <person name="Gilroy R."/>
        </authorList>
    </citation>
    <scope>NUCLEOTIDE SEQUENCE</scope>
    <source>
        <strain evidence="3">CHK195-15760</strain>
    </source>
</reference>
<dbReference type="Gene3D" id="3.30.300.30">
    <property type="match status" value="1"/>
</dbReference>
<dbReference type="Proteomes" id="UP000824093">
    <property type="component" value="Unassembled WGS sequence"/>
</dbReference>
<protein>
    <submittedName>
        <fullName evidence="3">AMP-binding protein</fullName>
    </submittedName>
</protein>
<dbReference type="InterPro" id="IPR042099">
    <property type="entry name" value="ANL_N_sf"/>
</dbReference>
<reference evidence="3" key="2">
    <citation type="journal article" date="2021" name="PeerJ">
        <title>Extensive microbial diversity within the chicken gut microbiome revealed by metagenomics and culture.</title>
        <authorList>
            <person name="Gilroy R."/>
            <person name="Ravi A."/>
            <person name="Getino M."/>
            <person name="Pursley I."/>
            <person name="Horton D.L."/>
            <person name="Alikhan N.F."/>
            <person name="Baker D."/>
            <person name="Gharbi K."/>
            <person name="Hall N."/>
            <person name="Watson M."/>
            <person name="Adriaenssens E.M."/>
            <person name="Foster-Nyarko E."/>
            <person name="Jarju S."/>
            <person name="Secka A."/>
            <person name="Antonio M."/>
            <person name="Oren A."/>
            <person name="Chaudhuri R.R."/>
            <person name="La Ragione R."/>
            <person name="Hildebrand F."/>
            <person name="Pallen M.J."/>
        </authorList>
    </citation>
    <scope>NUCLEOTIDE SEQUENCE</scope>
    <source>
        <strain evidence="3">CHK195-15760</strain>
    </source>
</reference>
<dbReference type="AlphaFoldDB" id="A0A9D1M1L0"/>
<sequence>MKNHSKKLYDIPEVKDYRELLNNTVSKYPDHIAYKYKKDPTAKEPEYVEISYKQFQTNVKEVSTALLELGLEGKKVILIGNNRYEWCTSYLAITTGNMIVVPLDKALPANEIEALVLRSGAEAAIFDKKYEEEFLKIKSNKQSNLKFLICMDQTNDKAEVMEYENLQIKGKEAIEKGNKVYDNMIIDPEKMSIMLFTSGTTSLPKAVMLSQRNICSNIQGIASYVKMYPTDTLLSFLPIHHTFECTVTFLYGIYYGVTVAFCDGLKYIAKNLAEYKVTVFVAVPLVLETMYKKITKAIEEKGKTKLIHTMSKLSHLLLKCKIDVRRVLFKQILDQFGGALRVVFYGAAPMNKDTIIGYNDLGIKLLQGYGLTETSPVIACETDEKQRPGSVGYPLYNLEVEIDGKDENGSGEIKVKGPNVMQGYYQNPEKTAEVLRDGWFYTGDYGYLDEDGFLYITGRKSDMIVLRNGKNIYPQELEFLINKISYVEESIVYAREKTNTDTTIGAKIVYNEDLIKEFLGEKTEEEYKEIIWNKIKEINQSLPTYKHIKEIMITKEPLDKTTTQKVKRYQEMKKISSNV</sequence>
<dbReference type="Gene3D" id="3.40.50.12780">
    <property type="entry name" value="N-terminal domain of ligase-like"/>
    <property type="match status" value="1"/>
</dbReference>
<dbReference type="Pfam" id="PF00501">
    <property type="entry name" value="AMP-binding"/>
    <property type="match status" value="1"/>
</dbReference>
<dbReference type="PROSITE" id="PS00455">
    <property type="entry name" value="AMP_BINDING"/>
    <property type="match status" value="1"/>
</dbReference>
<dbReference type="GO" id="GO:0004467">
    <property type="term" value="F:long-chain fatty acid-CoA ligase activity"/>
    <property type="evidence" value="ECO:0007669"/>
    <property type="project" value="UniProtKB-EC"/>
</dbReference>
<evidence type="ECO:0000313" key="4">
    <source>
        <dbReference type="Proteomes" id="UP000824093"/>
    </source>
</evidence>
<gene>
    <name evidence="3" type="ORF">IAB70_04915</name>
</gene>
<dbReference type="InterPro" id="IPR020845">
    <property type="entry name" value="AMP-binding_CS"/>
</dbReference>
<evidence type="ECO:0000256" key="1">
    <source>
        <dbReference type="ARBA" id="ARBA00024484"/>
    </source>
</evidence>
<comment type="caution">
    <text evidence="3">The sequence shown here is derived from an EMBL/GenBank/DDBJ whole genome shotgun (WGS) entry which is preliminary data.</text>
</comment>
<dbReference type="EMBL" id="DVNH01000034">
    <property type="protein sequence ID" value="HIU51942.1"/>
    <property type="molecule type" value="Genomic_DNA"/>
</dbReference>
<dbReference type="PANTHER" id="PTHR43272:SF52">
    <property type="entry name" value="AMP-DEPENDENT SYNTHETASE_LIGASE DOMAIN-CONTAINING PROTEIN"/>
    <property type="match status" value="1"/>
</dbReference>
<comment type="catalytic activity">
    <reaction evidence="1">
        <text>a long-chain fatty acid + ATP + CoA = a long-chain fatty acyl-CoA + AMP + diphosphate</text>
        <dbReference type="Rhea" id="RHEA:15421"/>
        <dbReference type="ChEBI" id="CHEBI:30616"/>
        <dbReference type="ChEBI" id="CHEBI:33019"/>
        <dbReference type="ChEBI" id="CHEBI:57287"/>
        <dbReference type="ChEBI" id="CHEBI:57560"/>
        <dbReference type="ChEBI" id="CHEBI:83139"/>
        <dbReference type="ChEBI" id="CHEBI:456215"/>
        <dbReference type="EC" id="6.2.1.3"/>
    </reaction>
    <physiologicalReaction direction="left-to-right" evidence="1">
        <dbReference type="Rhea" id="RHEA:15422"/>
    </physiologicalReaction>
</comment>
<organism evidence="3 4">
    <name type="scientific">Candidatus Merdicola faecigallinarum</name>
    <dbReference type="NCBI Taxonomy" id="2840862"/>
    <lineage>
        <taxon>Bacteria</taxon>
        <taxon>Bacillati</taxon>
        <taxon>Bacillota</taxon>
        <taxon>Clostridia</taxon>
        <taxon>Candidatus Merdicola</taxon>
    </lineage>
</organism>
<accession>A0A9D1M1L0</accession>
<evidence type="ECO:0000313" key="3">
    <source>
        <dbReference type="EMBL" id="HIU51942.1"/>
    </source>
</evidence>
<dbReference type="PANTHER" id="PTHR43272">
    <property type="entry name" value="LONG-CHAIN-FATTY-ACID--COA LIGASE"/>
    <property type="match status" value="1"/>
</dbReference>
<dbReference type="InterPro" id="IPR000873">
    <property type="entry name" value="AMP-dep_synth/lig_dom"/>
</dbReference>
<dbReference type="SUPFAM" id="SSF56801">
    <property type="entry name" value="Acetyl-CoA synthetase-like"/>
    <property type="match status" value="1"/>
</dbReference>
<proteinExistence type="predicted"/>
<dbReference type="Pfam" id="PF23562">
    <property type="entry name" value="AMP-binding_C_3"/>
    <property type="match status" value="1"/>
</dbReference>
<dbReference type="GO" id="GO:0016020">
    <property type="term" value="C:membrane"/>
    <property type="evidence" value="ECO:0007669"/>
    <property type="project" value="TreeGrafter"/>
</dbReference>
<evidence type="ECO:0000259" key="2">
    <source>
        <dbReference type="Pfam" id="PF00501"/>
    </source>
</evidence>
<feature type="domain" description="AMP-dependent synthetase/ligase" evidence="2">
    <location>
        <begin position="23"/>
        <end position="425"/>
    </location>
</feature>
<name>A0A9D1M1L0_9FIRM</name>
<dbReference type="InterPro" id="IPR045851">
    <property type="entry name" value="AMP-bd_C_sf"/>
</dbReference>